<dbReference type="AlphaFoldDB" id="A0A9P5PV58"/>
<dbReference type="PRINTS" id="PR00320">
    <property type="entry name" value="GPROTEINBRPT"/>
</dbReference>
<dbReference type="OrthoDB" id="10263272at2759"/>
<gene>
    <name evidence="7" type="ORF">BDP27DRAFT_1293260</name>
</gene>
<proteinExistence type="inferred from homology"/>
<evidence type="ECO:0000313" key="8">
    <source>
        <dbReference type="Proteomes" id="UP000772434"/>
    </source>
</evidence>
<dbReference type="GO" id="GO:0031145">
    <property type="term" value="P:anaphase-promoting complex-dependent catabolic process"/>
    <property type="evidence" value="ECO:0007669"/>
    <property type="project" value="TreeGrafter"/>
</dbReference>
<evidence type="ECO:0000313" key="7">
    <source>
        <dbReference type="EMBL" id="KAF9069894.1"/>
    </source>
</evidence>
<reference evidence="7" key="1">
    <citation type="submission" date="2020-11" db="EMBL/GenBank/DDBJ databases">
        <authorList>
            <consortium name="DOE Joint Genome Institute"/>
            <person name="Ahrendt S."/>
            <person name="Riley R."/>
            <person name="Andreopoulos W."/>
            <person name="Labutti K."/>
            <person name="Pangilinan J."/>
            <person name="Ruiz-Duenas F.J."/>
            <person name="Barrasa J.M."/>
            <person name="Sanchez-Garcia M."/>
            <person name="Camarero S."/>
            <person name="Miyauchi S."/>
            <person name="Serrano A."/>
            <person name="Linde D."/>
            <person name="Babiker R."/>
            <person name="Drula E."/>
            <person name="Ayuso-Fernandez I."/>
            <person name="Pacheco R."/>
            <person name="Padilla G."/>
            <person name="Ferreira P."/>
            <person name="Barriuso J."/>
            <person name="Kellner H."/>
            <person name="Castanera R."/>
            <person name="Alfaro M."/>
            <person name="Ramirez L."/>
            <person name="Pisabarro A.G."/>
            <person name="Kuo A."/>
            <person name="Tritt A."/>
            <person name="Lipzen A."/>
            <person name="He G."/>
            <person name="Yan M."/>
            <person name="Ng V."/>
            <person name="Cullen D."/>
            <person name="Martin F."/>
            <person name="Rosso M.-N."/>
            <person name="Henrissat B."/>
            <person name="Hibbett D."/>
            <person name="Martinez A.T."/>
            <person name="Grigoriev I.V."/>
        </authorList>
    </citation>
    <scope>NUCLEOTIDE SEQUENCE</scope>
    <source>
        <strain evidence="7">AH 40177</strain>
    </source>
</reference>
<dbReference type="InterPro" id="IPR019775">
    <property type="entry name" value="WD40_repeat_CS"/>
</dbReference>
<evidence type="ECO:0000256" key="2">
    <source>
        <dbReference type="ARBA" id="ARBA00022574"/>
    </source>
</evidence>
<feature type="region of interest" description="Disordered" evidence="5">
    <location>
        <begin position="105"/>
        <end position="138"/>
    </location>
</feature>
<dbReference type="GO" id="GO:0005680">
    <property type="term" value="C:anaphase-promoting complex"/>
    <property type="evidence" value="ECO:0007669"/>
    <property type="project" value="TreeGrafter"/>
</dbReference>
<accession>A0A9P5PV58</accession>
<evidence type="ECO:0000256" key="1">
    <source>
        <dbReference type="ARBA" id="ARBA00006445"/>
    </source>
</evidence>
<dbReference type="GO" id="GO:0010997">
    <property type="term" value="F:anaphase-promoting complex binding"/>
    <property type="evidence" value="ECO:0007669"/>
    <property type="project" value="InterPro"/>
</dbReference>
<dbReference type="InterPro" id="IPR033010">
    <property type="entry name" value="Cdc20/Fizzy"/>
</dbReference>
<dbReference type="PANTHER" id="PTHR19918">
    <property type="entry name" value="CELL DIVISION CYCLE 20 CDC20 FIZZY -RELATED"/>
    <property type="match status" value="1"/>
</dbReference>
<keyword evidence="3" id="KW-0677">Repeat</keyword>
<dbReference type="InterPro" id="IPR015943">
    <property type="entry name" value="WD40/YVTN_repeat-like_dom_sf"/>
</dbReference>
<comment type="similarity">
    <text evidence="1">Belongs to the WD repeat CDC20/Fizzy family.</text>
</comment>
<dbReference type="InterPro" id="IPR020472">
    <property type="entry name" value="WD40_PAC1"/>
</dbReference>
<dbReference type="PROSITE" id="PS50082">
    <property type="entry name" value="WD_REPEATS_2"/>
    <property type="match status" value="2"/>
</dbReference>
<feature type="region of interest" description="Disordered" evidence="5">
    <location>
        <begin position="154"/>
        <end position="220"/>
    </location>
</feature>
<evidence type="ECO:0000256" key="3">
    <source>
        <dbReference type="ARBA" id="ARBA00022737"/>
    </source>
</evidence>
<sequence>MSSLKNTRFGKRLRASRSSGPEDENSPRRKRQRLELGLSDSPPRLPLPPPKSPPKSPSKRSKLASTLSSAKTIPFFRRWQKPRYSSELDRNRFVPSLDKNNLRASYSLDENGASSSSKRPDSMLKLPKRHWDPLDPVTDQANDLFKSVLRSEFTASPDSSDPHPGFGRISTYHNQSPLRSSSSHYQSQSESQSRLDDPLDHAYQDSPLQRSTGQLMNQPRPRIREVVKAPYRVLDAPDLPDDFYTNVVDWSPSGILAVALGQSVYLWRSETAEVNKLCSVAGSQEEYRAVAWMNTGSKIAVSGSDLEIYDASTLRLVRRYPKAHAGERMACLSWTSSTLSSGSHDHTIKHWDLRDSSPRAFTESRGHSQEVCGIKWSGDGGLHNSLIASGGNDNRVCVWDLRGATREHGQYQSSFRLNAKTPNSTKTFVRTHGNIQEKSSGVCPLHVFRQHKSAVKGLAWNPHVPGVLASGGGKLDRCIRIWSTTHGTMLNEVDTGSQVCDLLWSTSTNELVSGHGYSTLSFPLQHYPICIWKYNRDSSISLVSSLTGHSASVQYVRLNKNGDTIVTGGADQTLRFWSVFPGKEKVANGGTSVLDFGKLIR</sequence>
<feature type="repeat" description="WD" evidence="4">
    <location>
        <begin position="546"/>
        <end position="579"/>
    </location>
</feature>
<dbReference type="Pfam" id="PF24807">
    <property type="entry name" value="WD40_CDC20-Fz"/>
    <property type="match status" value="1"/>
</dbReference>
<dbReference type="InterPro" id="IPR036322">
    <property type="entry name" value="WD40_repeat_dom_sf"/>
</dbReference>
<dbReference type="SMART" id="SM00320">
    <property type="entry name" value="WD40"/>
    <property type="match status" value="6"/>
</dbReference>
<dbReference type="InterPro" id="IPR056150">
    <property type="entry name" value="WD40_CDC20-Fz"/>
</dbReference>
<evidence type="ECO:0000259" key="6">
    <source>
        <dbReference type="Pfam" id="PF24807"/>
    </source>
</evidence>
<feature type="compositionally biased region" description="Polar residues" evidence="5">
    <location>
        <begin position="206"/>
        <end position="217"/>
    </location>
</feature>
<comment type="caution">
    <text evidence="7">The sequence shown here is derived from an EMBL/GenBank/DDBJ whole genome shotgun (WGS) entry which is preliminary data.</text>
</comment>
<dbReference type="Gene3D" id="2.130.10.10">
    <property type="entry name" value="YVTN repeat-like/Quinoprotein amine dehydrogenase"/>
    <property type="match status" value="2"/>
</dbReference>
<name>A0A9P5PV58_9AGAR</name>
<dbReference type="EMBL" id="JADNRY010000046">
    <property type="protein sequence ID" value="KAF9069894.1"/>
    <property type="molecule type" value="Genomic_DNA"/>
</dbReference>
<keyword evidence="2 4" id="KW-0853">WD repeat</keyword>
<keyword evidence="8" id="KW-1185">Reference proteome</keyword>
<dbReference type="PROSITE" id="PS50294">
    <property type="entry name" value="WD_REPEATS_REGION"/>
    <property type="match status" value="2"/>
</dbReference>
<dbReference type="GO" id="GO:1990757">
    <property type="term" value="F:ubiquitin ligase activator activity"/>
    <property type="evidence" value="ECO:0007669"/>
    <property type="project" value="TreeGrafter"/>
</dbReference>
<feature type="repeat" description="WD" evidence="4">
    <location>
        <begin position="364"/>
        <end position="402"/>
    </location>
</feature>
<evidence type="ECO:0000256" key="4">
    <source>
        <dbReference type="PROSITE-ProRule" id="PRU00221"/>
    </source>
</evidence>
<evidence type="ECO:0000256" key="5">
    <source>
        <dbReference type="SAM" id="MobiDB-lite"/>
    </source>
</evidence>
<organism evidence="7 8">
    <name type="scientific">Rhodocollybia butyracea</name>
    <dbReference type="NCBI Taxonomy" id="206335"/>
    <lineage>
        <taxon>Eukaryota</taxon>
        <taxon>Fungi</taxon>
        <taxon>Dikarya</taxon>
        <taxon>Basidiomycota</taxon>
        <taxon>Agaricomycotina</taxon>
        <taxon>Agaricomycetes</taxon>
        <taxon>Agaricomycetidae</taxon>
        <taxon>Agaricales</taxon>
        <taxon>Marasmiineae</taxon>
        <taxon>Omphalotaceae</taxon>
        <taxon>Rhodocollybia</taxon>
    </lineage>
</organism>
<dbReference type="PROSITE" id="PS00678">
    <property type="entry name" value="WD_REPEATS_1"/>
    <property type="match status" value="1"/>
</dbReference>
<dbReference type="Proteomes" id="UP000772434">
    <property type="component" value="Unassembled WGS sequence"/>
</dbReference>
<feature type="domain" description="CDC20/Fizzy WD40" evidence="6">
    <location>
        <begin position="234"/>
        <end position="577"/>
    </location>
</feature>
<dbReference type="InterPro" id="IPR001680">
    <property type="entry name" value="WD40_rpt"/>
</dbReference>
<feature type="compositionally biased region" description="Pro residues" evidence="5">
    <location>
        <begin position="43"/>
        <end position="56"/>
    </location>
</feature>
<dbReference type="SUPFAM" id="SSF50978">
    <property type="entry name" value="WD40 repeat-like"/>
    <property type="match status" value="1"/>
</dbReference>
<feature type="compositionally biased region" description="Low complexity" evidence="5">
    <location>
        <begin position="175"/>
        <end position="192"/>
    </location>
</feature>
<dbReference type="GO" id="GO:1905786">
    <property type="term" value="P:positive regulation of anaphase-promoting complex-dependent catabolic process"/>
    <property type="evidence" value="ECO:0007669"/>
    <property type="project" value="TreeGrafter"/>
</dbReference>
<protein>
    <submittedName>
        <fullName evidence="7">WD40-repeat-containing domain protein</fullName>
    </submittedName>
</protein>
<feature type="region of interest" description="Disordered" evidence="5">
    <location>
        <begin position="1"/>
        <end position="69"/>
    </location>
</feature>
<feature type="compositionally biased region" description="Basic and acidic residues" evidence="5">
    <location>
        <begin position="193"/>
        <end position="203"/>
    </location>
</feature>